<evidence type="ECO:0000313" key="2">
    <source>
        <dbReference type="Proteomes" id="UP000014071"/>
    </source>
</evidence>
<keyword evidence="2" id="KW-1185">Reference proteome</keyword>
<dbReference type="GeneID" id="24112683"/>
<dbReference type="EMBL" id="DF238833">
    <property type="protein sequence ID" value="GAC99817.1"/>
    <property type="molecule type" value="Genomic_DNA"/>
</dbReference>
<proteinExistence type="predicted"/>
<sequence length="75" mass="8718">MFRLKSCWEKVEQSGLVLVGSATERRKLNLASVRKFLDPCPRLDLDRPNRRVRCLIRVGRDENSLDRSCPTVLFT</sequence>
<dbReference type="Proteomes" id="UP000014071">
    <property type="component" value="Unassembled WGS sequence"/>
</dbReference>
<dbReference type="HOGENOM" id="CLU_2672151_0_0_1"/>
<name>R9PF13_PSEHS</name>
<organism evidence="1 2">
    <name type="scientific">Pseudozyma hubeiensis (strain SY62)</name>
    <name type="common">Yeast</name>
    <dbReference type="NCBI Taxonomy" id="1305764"/>
    <lineage>
        <taxon>Eukaryota</taxon>
        <taxon>Fungi</taxon>
        <taxon>Dikarya</taxon>
        <taxon>Basidiomycota</taxon>
        <taxon>Ustilaginomycotina</taxon>
        <taxon>Ustilaginomycetes</taxon>
        <taxon>Ustilaginales</taxon>
        <taxon>Ustilaginaceae</taxon>
        <taxon>Pseudozyma</taxon>
    </lineage>
</organism>
<accession>R9PF13</accession>
<protein>
    <submittedName>
        <fullName evidence="1">Lovastatin nonaketide synthase</fullName>
    </submittedName>
</protein>
<reference evidence="2" key="1">
    <citation type="journal article" date="2013" name="Genome Announc.">
        <title>Draft genome sequence of the basidiomycetous yeast-like fungus Pseudozyma hubeiensis SY62, which produces an abundant amount of the biosurfactant mannosylerythritol lipids.</title>
        <authorList>
            <person name="Konishi M."/>
            <person name="Hatada Y."/>
            <person name="Horiuchi J."/>
        </authorList>
    </citation>
    <scope>NUCLEOTIDE SEQUENCE [LARGE SCALE GENOMIC DNA]</scope>
    <source>
        <strain evidence="2">SY62</strain>
    </source>
</reference>
<dbReference type="RefSeq" id="XP_012193404.1">
    <property type="nucleotide sequence ID" value="XM_012338014.1"/>
</dbReference>
<evidence type="ECO:0000313" key="1">
    <source>
        <dbReference type="EMBL" id="GAC99817.1"/>
    </source>
</evidence>
<gene>
    <name evidence="1" type="ORF">PHSY_007420</name>
</gene>
<dbReference type="AlphaFoldDB" id="R9PF13"/>